<feature type="region of interest" description="Disordered" evidence="1">
    <location>
        <begin position="58"/>
        <end position="78"/>
    </location>
</feature>
<dbReference type="InParanoid" id="A0A259TXB6"/>
<dbReference type="RefSeq" id="WP_094546494.1">
    <property type="nucleotide sequence ID" value="NZ_MQWB01000001.1"/>
</dbReference>
<dbReference type="AlphaFoldDB" id="A0A259TXB6"/>
<evidence type="ECO:0000256" key="1">
    <source>
        <dbReference type="SAM" id="MobiDB-lite"/>
    </source>
</evidence>
<name>A0A259TXB6_9BACT</name>
<reference evidence="3 4" key="1">
    <citation type="submission" date="2016-11" db="EMBL/GenBank/DDBJ databases">
        <title>Study of marine rhodopsin-containing bacteria.</title>
        <authorList>
            <person name="Yoshizawa S."/>
            <person name="Kumagai Y."/>
            <person name="Kogure K."/>
        </authorList>
    </citation>
    <scope>NUCLEOTIDE SEQUENCE [LARGE SCALE GENOMIC DNA]</scope>
    <source>
        <strain evidence="3 4">SG-29</strain>
    </source>
</reference>
<sequence length="167" mass="17234">MSRLFLALALLSLGACASDEAPDPVTPEAAAAPELAATTDVAAMPEAEAPTEELALTDATPPTPEVASPPDSDAAASGGATITFANDTGMAITALHLVACGENEGEDWSTMREWAYDYIEAPLAPGATVEVEISAECLMALPVWEDGTEVMEKILVEGDMTHAFLLG</sequence>
<proteinExistence type="predicted"/>
<dbReference type="OrthoDB" id="9978065at2"/>
<feature type="chain" id="PRO_5012762805" evidence="2">
    <location>
        <begin position="18"/>
        <end position="167"/>
    </location>
</feature>
<dbReference type="PROSITE" id="PS51257">
    <property type="entry name" value="PROKAR_LIPOPROTEIN"/>
    <property type="match status" value="1"/>
</dbReference>
<gene>
    <name evidence="3" type="ORF">BSZ36_04720</name>
</gene>
<keyword evidence="4" id="KW-1185">Reference proteome</keyword>
<dbReference type="Proteomes" id="UP000216446">
    <property type="component" value="Unassembled WGS sequence"/>
</dbReference>
<feature type="signal peptide" evidence="2">
    <location>
        <begin position="1"/>
        <end position="17"/>
    </location>
</feature>
<organism evidence="3 4">
    <name type="scientific">Rubricoccus marinus</name>
    <dbReference type="NCBI Taxonomy" id="716817"/>
    <lineage>
        <taxon>Bacteria</taxon>
        <taxon>Pseudomonadati</taxon>
        <taxon>Rhodothermota</taxon>
        <taxon>Rhodothermia</taxon>
        <taxon>Rhodothermales</taxon>
        <taxon>Rubricoccaceae</taxon>
        <taxon>Rubricoccus</taxon>
    </lineage>
</organism>
<evidence type="ECO:0000313" key="4">
    <source>
        <dbReference type="Proteomes" id="UP000216446"/>
    </source>
</evidence>
<keyword evidence="2" id="KW-0732">Signal</keyword>
<protein>
    <submittedName>
        <fullName evidence="3">Uncharacterized protein</fullName>
    </submittedName>
</protein>
<accession>A0A259TXB6</accession>
<dbReference type="EMBL" id="MQWB01000001">
    <property type="protein sequence ID" value="OZC02340.1"/>
    <property type="molecule type" value="Genomic_DNA"/>
</dbReference>
<feature type="compositionally biased region" description="Low complexity" evidence="1">
    <location>
        <begin position="68"/>
        <end position="78"/>
    </location>
</feature>
<evidence type="ECO:0000313" key="3">
    <source>
        <dbReference type="EMBL" id="OZC02340.1"/>
    </source>
</evidence>
<evidence type="ECO:0000256" key="2">
    <source>
        <dbReference type="SAM" id="SignalP"/>
    </source>
</evidence>
<comment type="caution">
    <text evidence="3">The sequence shown here is derived from an EMBL/GenBank/DDBJ whole genome shotgun (WGS) entry which is preliminary data.</text>
</comment>